<sequence>MKDMTIPLPVDRTMYFGISFKRITTQYYTESGRCPYMQAIT</sequence>
<organism evidence="1">
    <name type="scientific">Rhizophora mucronata</name>
    <name type="common">Asiatic mangrove</name>
    <dbReference type="NCBI Taxonomy" id="61149"/>
    <lineage>
        <taxon>Eukaryota</taxon>
        <taxon>Viridiplantae</taxon>
        <taxon>Streptophyta</taxon>
        <taxon>Embryophyta</taxon>
        <taxon>Tracheophyta</taxon>
        <taxon>Spermatophyta</taxon>
        <taxon>Magnoliopsida</taxon>
        <taxon>eudicotyledons</taxon>
        <taxon>Gunneridae</taxon>
        <taxon>Pentapetalae</taxon>
        <taxon>rosids</taxon>
        <taxon>fabids</taxon>
        <taxon>Malpighiales</taxon>
        <taxon>Rhizophoraceae</taxon>
        <taxon>Rhizophora</taxon>
    </lineage>
</organism>
<reference evidence="1" key="1">
    <citation type="submission" date="2018-02" db="EMBL/GenBank/DDBJ databases">
        <title>Rhizophora mucronata_Transcriptome.</title>
        <authorList>
            <person name="Meera S.P."/>
            <person name="Sreeshan A."/>
            <person name="Augustine A."/>
        </authorList>
    </citation>
    <scope>NUCLEOTIDE SEQUENCE</scope>
    <source>
        <tissue evidence="1">Leaf</tissue>
    </source>
</reference>
<dbReference type="EMBL" id="GGEC01091498">
    <property type="protein sequence ID" value="MBX71982.1"/>
    <property type="molecule type" value="Transcribed_RNA"/>
</dbReference>
<protein>
    <submittedName>
        <fullName evidence="1">Uncharacterized protein</fullName>
    </submittedName>
</protein>
<proteinExistence type="predicted"/>
<evidence type="ECO:0000313" key="1">
    <source>
        <dbReference type="EMBL" id="MBX71982.1"/>
    </source>
</evidence>
<accession>A0A2P2QYA4</accession>
<name>A0A2P2QYA4_RHIMU</name>
<dbReference type="AlphaFoldDB" id="A0A2P2QYA4"/>